<protein>
    <recommendedName>
        <fullName evidence="7">Piwi domain-containing protein</fullName>
    </recommendedName>
</protein>
<dbReference type="Pfam" id="PF02171">
    <property type="entry name" value="Piwi"/>
    <property type="match status" value="1"/>
</dbReference>
<feature type="domain" description="PAZ" evidence="3">
    <location>
        <begin position="202"/>
        <end position="319"/>
    </location>
</feature>
<dbReference type="SMART" id="SM00949">
    <property type="entry name" value="PAZ"/>
    <property type="match status" value="1"/>
</dbReference>
<reference evidence="5" key="1">
    <citation type="journal article" date="2020" name="Ecol. Evol.">
        <title>Genome structure and content of the rice root-knot nematode (Meloidogyne graminicola).</title>
        <authorList>
            <person name="Phan N.T."/>
            <person name="Danchin E.G.J."/>
            <person name="Klopp C."/>
            <person name="Perfus-Barbeoch L."/>
            <person name="Kozlowski D.K."/>
            <person name="Koutsovoulos G.D."/>
            <person name="Lopez-Roques C."/>
            <person name="Bouchez O."/>
            <person name="Zahm M."/>
            <person name="Besnard G."/>
            <person name="Bellafiore S."/>
        </authorList>
    </citation>
    <scope>NUCLEOTIDE SEQUENCE</scope>
    <source>
        <strain evidence="5">VN-18</strain>
    </source>
</reference>
<comment type="similarity">
    <text evidence="1">Belongs to the argonaute family.</text>
</comment>
<dbReference type="InterPro" id="IPR003165">
    <property type="entry name" value="Piwi"/>
</dbReference>
<dbReference type="PROSITE" id="PS50822">
    <property type="entry name" value="PIWI"/>
    <property type="match status" value="1"/>
</dbReference>
<dbReference type="Proteomes" id="UP000605970">
    <property type="component" value="Unassembled WGS sequence"/>
</dbReference>
<evidence type="ECO:0000256" key="2">
    <source>
        <dbReference type="SAM" id="MobiDB-lite"/>
    </source>
</evidence>
<gene>
    <name evidence="5" type="ORF">Mgra_00002391</name>
</gene>
<dbReference type="SUPFAM" id="SSF101690">
    <property type="entry name" value="PAZ domain"/>
    <property type="match status" value="1"/>
</dbReference>
<feature type="compositionally biased region" description="Polar residues" evidence="2">
    <location>
        <begin position="502"/>
        <end position="524"/>
    </location>
</feature>
<evidence type="ECO:0008006" key="7">
    <source>
        <dbReference type="Google" id="ProtNLM"/>
    </source>
</evidence>
<comment type="caution">
    <text evidence="5">The sequence shown here is derived from an EMBL/GenBank/DDBJ whole genome shotgun (WGS) entry which is preliminary data.</text>
</comment>
<name>A0A8S9ZYC7_9BILA</name>
<dbReference type="Gene3D" id="2.170.260.10">
    <property type="entry name" value="paz domain"/>
    <property type="match status" value="1"/>
</dbReference>
<dbReference type="GO" id="GO:0003723">
    <property type="term" value="F:RNA binding"/>
    <property type="evidence" value="ECO:0007669"/>
    <property type="project" value="InterPro"/>
</dbReference>
<dbReference type="Gene3D" id="3.30.420.10">
    <property type="entry name" value="Ribonuclease H-like superfamily/Ribonuclease H"/>
    <property type="match status" value="1"/>
</dbReference>
<dbReference type="PROSITE" id="PS50821">
    <property type="entry name" value="PAZ"/>
    <property type="match status" value="1"/>
</dbReference>
<dbReference type="InterPro" id="IPR036397">
    <property type="entry name" value="RNaseH_sf"/>
</dbReference>
<feature type="domain" description="Piwi" evidence="4">
    <location>
        <begin position="442"/>
        <end position="758"/>
    </location>
</feature>
<dbReference type="InterPro" id="IPR036085">
    <property type="entry name" value="PAZ_dom_sf"/>
</dbReference>
<dbReference type="SUPFAM" id="SSF53098">
    <property type="entry name" value="Ribonuclease H-like"/>
    <property type="match status" value="1"/>
</dbReference>
<dbReference type="PANTHER" id="PTHR22891">
    <property type="entry name" value="EUKARYOTIC TRANSLATION INITIATION FACTOR 2C"/>
    <property type="match status" value="1"/>
</dbReference>
<dbReference type="SMART" id="SM00950">
    <property type="entry name" value="Piwi"/>
    <property type="match status" value="1"/>
</dbReference>
<dbReference type="Pfam" id="PF02170">
    <property type="entry name" value="PAZ"/>
    <property type="match status" value="1"/>
</dbReference>
<evidence type="ECO:0000313" key="5">
    <source>
        <dbReference type="EMBL" id="KAF7638165.1"/>
    </source>
</evidence>
<feature type="region of interest" description="Disordered" evidence="2">
    <location>
        <begin position="498"/>
        <end position="541"/>
    </location>
</feature>
<evidence type="ECO:0000256" key="1">
    <source>
        <dbReference type="RuleBase" id="RU361178"/>
    </source>
</evidence>
<dbReference type="AlphaFoldDB" id="A0A8S9ZYC7"/>
<keyword evidence="6" id="KW-1185">Reference proteome</keyword>
<dbReference type="InterPro" id="IPR012337">
    <property type="entry name" value="RNaseH-like_sf"/>
</dbReference>
<dbReference type="OrthoDB" id="5868801at2759"/>
<dbReference type="EMBL" id="JABEBT010000014">
    <property type="protein sequence ID" value="KAF7638165.1"/>
    <property type="molecule type" value="Genomic_DNA"/>
</dbReference>
<evidence type="ECO:0000313" key="6">
    <source>
        <dbReference type="Proteomes" id="UP000605970"/>
    </source>
</evidence>
<evidence type="ECO:0000259" key="3">
    <source>
        <dbReference type="PROSITE" id="PS50821"/>
    </source>
</evidence>
<sequence>MTTQATQKPRMATLLMQDAENALQDANLLPGSTLMASKKEPGKVNVGHGQQVVTNGGIEEFFTLAELQDRSPQLGDDVFASYKLKLLVISDSKKLPNLGDFSHVSEDIGNIDRSLEQFLDIVTAQNVFDDPVNYAHFSSSSIYLLNPAKFGFKDEDCPFFPTTHTFLGIGLDKGIRTVENLTNKDKMSEAVVVSSPFHLVEKVSEKVIALLGHDFPQRIRDTEWIKDKLQGILKGIFVTTVHTAPSKRRFFEVHGLSSTNLHTEFIQREDMGRISLFEYYTQTYKIAFNYPELPLIVQRCSSAPNGVRYFPMEVCAFLDNQRIKTAQQDGYMIRDMIRKTAIPPAELKKQNTYLKESLLLDGSEYLAGLNIKCKKDPIEVAARVLPPPELEFGGNNKHVPKLPRCDWIEAGHYFASASYAMKAIEQKTEVITQGLKISTVKDVVAKNKFLTLENIVNKTNVKMGGLNYNIVLPVQSDLSLIYKNDTLIIGIGTNHPMGGMGQESNQSGDPQQGAQPTTSGTGSDNNGNGNGNGNGGNGNDMLPRGSVPSVVGFCANIGKNGPYEFVGDFIYQLAYRDEKVGIIANIIERCVKQFHSVNGHYPVRLIIYRDGTGEGSFHKVLKFEVPLIRNVFSNLGTAAKITLIVVNKMQNVRLYAKNINTQAKSSEQNILPGTVVDKDIVHPLWTEFYLNSHVALQGTAKTPRYNLLLDENNLSMDVLQAMTHSLCFGHQIVYSPTSLPTPVMVALEYAKRGRNIYNYASSSGSGGTFNGANSYELNYINESLSFKGSTFLKNLRVNA</sequence>
<proteinExistence type="inferred from homology"/>
<organism evidence="5 6">
    <name type="scientific">Meloidogyne graminicola</name>
    <dbReference type="NCBI Taxonomy" id="189291"/>
    <lineage>
        <taxon>Eukaryota</taxon>
        <taxon>Metazoa</taxon>
        <taxon>Ecdysozoa</taxon>
        <taxon>Nematoda</taxon>
        <taxon>Chromadorea</taxon>
        <taxon>Rhabditida</taxon>
        <taxon>Tylenchina</taxon>
        <taxon>Tylenchomorpha</taxon>
        <taxon>Tylenchoidea</taxon>
        <taxon>Meloidogynidae</taxon>
        <taxon>Meloidogyninae</taxon>
        <taxon>Meloidogyne</taxon>
    </lineage>
</organism>
<evidence type="ECO:0000259" key="4">
    <source>
        <dbReference type="PROSITE" id="PS50822"/>
    </source>
</evidence>
<dbReference type="CDD" id="cd02846">
    <property type="entry name" value="PAZ_argonaute_like"/>
    <property type="match status" value="1"/>
</dbReference>
<accession>A0A8S9ZYC7</accession>
<dbReference type="InterPro" id="IPR003100">
    <property type="entry name" value="PAZ_dom"/>
</dbReference>
<feature type="compositionally biased region" description="Gly residues" evidence="2">
    <location>
        <begin position="528"/>
        <end position="538"/>
    </location>
</feature>